<keyword evidence="3" id="KW-1185">Reference proteome</keyword>
<dbReference type="InterPro" id="IPR050248">
    <property type="entry name" value="Polysacc_deacetylase_ArnD"/>
</dbReference>
<dbReference type="InterPro" id="IPR011330">
    <property type="entry name" value="Glyco_hydro/deAcase_b/a-brl"/>
</dbReference>
<dbReference type="InterPro" id="IPR002509">
    <property type="entry name" value="NODB_dom"/>
</dbReference>
<dbReference type="GO" id="GO:0016810">
    <property type="term" value="F:hydrolase activity, acting on carbon-nitrogen (but not peptide) bonds"/>
    <property type="evidence" value="ECO:0007669"/>
    <property type="project" value="InterPro"/>
</dbReference>
<evidence type="ECO:0000313" key="2">
    <source>
        <dbReference type="EMBL" id="SNR42010.1"/>
    </source>
</evidence>
<sequence>MPCIRGFDHGRRTEPYPAVGIGPVLSRRAVLRTAAAGAVGVLAGAVGAREIPHRLGLDRPPVAGGYAAAADVLDSVRHASVAVRYYVETTEPLVAFTFDDGPAPHWTPMVLDALDAAGVPATFFMVGSQLERNADLVRGRMDRHAIGNHTWAHDDLATLDLNGVLRSLQRTEDEIKRQFGRPVSLLRPPFGHIGGSTLLAADRMGYDVVLWSKAMREKMYHNDPAGQALDIVESVRPGSIILAHDEGDDRRLVTIRGLAAMFDGLRKRGFRMVTVPELIASATAAGSGKQ</sequence>
<dbReference type="GO" id="GO:0005975">
    <property type="term" value="P:carbohydrate metabolic process"/>
    <property type="evidence" value="ECO:0007669"/>
    <property type="project" value="InterPro"/>
</dbReference>
<dbReference type="CDD" id="cd10917">
    <property type="entry name" value="CE4_NodB_like_6s_7s"/>
    <property type="match status" value="1"/>
</dbReference>
<reference evidence="2 3" key="1">
    <citation type="submission" date="2017-06" db="EMBL/GenBank/DDBJ databases">
        <authorList>
            <person name="Kim H.J."/>
            <person name="Triplett B.A."/>
        </authorList>
    </citation>
    <scope>NUCLEOTIDE SEQUENCE [LARGE SCALE GENOMIC DNA]</scope>
    <source>
        <strain evidence="2 3">DSM 43151</strain>
    </source>
</reference>
<gene>
    <name evidence="2" type="ORF">SAMN06264365_102200</name>
</gene>
<dbReference type="PANTHER" id="PTHR10587">
    <property type="entry name" value="GLYCOSYL TRANSFERASE-RELATED"/>
    <property type="match status" value="1"/>
</dbReference>
<evidence type="ECO:0000259" key="1">
    <source>
        <dbReference type="PROSITE" id="PS51677"/>
    </source>
</evidence>
<protein>
    <submittedName>
        <fullName evidence="2">Peptidoglycan/xylan/chitin deacetylase, PgdA/CDA1 family</fullName>
    </submittedName>
</protein>
<feature type="domain" description="NodB homology" evidence="1">
    <location>
        <begin position="92"/>
        <end position="273"/>
    </location>
</feature>
<dbReference type="Gene3D" id="3.20.20.370">
    <property type="entry name" value="Glycoside hydrolase/deacetylase"/>
    <property type="match status" value="1"/>
</dbReference>
<organism evidence="2 3">
    <name type="scientific">Actinoplanes regularis</name>
    <dbReference type="NCBI Taxonomy" id="52697"/>
    <lineage>
        <taxon>Bacteria</taxon>
        <taxon>Bacillati</taxon>
        <taxon>Actinomycetota</taxon>
        <taxon>Actinomycetes</taxon>
        <taxon>Micromonosporales</taxon>
        <taxon>Micromonosporaceae</taxon>
        <taxon>Actinoplanes</taxon>
    </lineage>
</organism>
<dbReference type="PROSITE" id="PS51677">
    <property type="entry name" value="NODB"/>
    <property type="match status" value="1"/>
</dbReference>
<dbReference type="SUPFAM" id="SSF88713">
    <property type="entry name" value="Glycoside hydrolase/deacetylase"/>
    <property type="match status" value="1"/>
</dbReference>
<evidence type="ECO:0000313" key="3">
    <source>
        <dbReference type="Proteomes" id="UP000198415"/>
    </source>
</evidence>
<proteinExistence type="predicted"/>
<dbReference type="AlphaFoldDB" id="A0A238W629"/>
<accession>A0A238W629</accession>
<dbReference type="EMBL" id="FZNR01000002">
    <property type="protein sequence ID" value="SNR42010.1"/>
    <property type="molecule type" value="Genomic_DNA"/>
</dbReference>
<name>A0A238W629_9ACTN</name>
<dbReference type="Proteomes" id="UP000198415">
    <property type="component" value="Unassembled WGS sequence"/>
</dbReference>
<dbReference type="Pfam" id="PF01522">
    <property type="entry name" value="Polysacc_deac_1"/>
    <property type="match status" value="1"/>
</dbReference>